<dbReference type="PANTHER" id="PTHR22691">
    <property type="entry name" value="YEAST SPT2-RELATED"/>
    <property type="match status" value="1"/>
</dbReference>
<feature type="compositionally biased region" description="Polar residues" evidence="3">
    <location>
        <begin position="277"/>
        <end position="318"/>
    </location>
</feature>
<dbReference type="GO" id="GO:0006360">
    <property type="term" value="P:transcription by RNA polymerase I"/>
    <property type="evidence" value="ECO:0007669"/>
    <property type="project" value="TreeGrafter"/>
</dbReference>
<evidence type="ECO:0000256" key="1">
    <source>
        <dbReference type="ARBA" id="ARBA00006461"/>
    </source>
</evidence>
<proteinExistence type="inferred from homology"/>
<dbReference type="PANTHER" id="PTHR22691:SF8">
    <property type="entry name" value="PROTEIN SPT2 HOMOLOG"/>
    <property type="match status" value="1"/>
</dbReference>
<dbReference type="Pfam" id="PF08243">
    <property type="entry name" value="SPT2"/>
    <property type="match status" value="1"/>
</dbReference>
<feature type="compositionally biased region" description="Polar residues" evidence="3">
    <location>
        <begin position="243"/>
        <end position="253"/>
    </location>
</feature>
<gene>
    <name evidence="4" type="ORF">O181_057300</name>
</gene>
<feature type="compositionally biased region" description="Acidic residues" evidence="3">
    <location>
        <begin position="355"/>
        <end position="374"/>
    </location>
</feature>
<feature type="compositionally biased region" description="Polar residues" evidence="3">
    <location>
        <begin position="12"/>
        <end position="21"/>
    </location>
</feature>
<feature type="region of interest" description="Disordered" evidence="3">
    <location>
        <begin position="12"/>
        <end position="197"/>
    </location>
</feature>
<keyword evidence="2" id="KW-0175">Coiled coil</keyword>
<evidence type="ECO:0000256" key="3">
    <source>
        <dbReference type="SAM" id="MobiDB-lite"/>
    </source>
</evidence>
<dbReference type="SMART" id="SM00784">
    <property type="entry name" value="SPT2"/>
    <property type="match status" value="1"/>
</dbReference>
<protein>
    <submittedName>
        <fullName evidence="4">Uncharacterized protein</fullName>
    </submittedName>
</protein>
<dbReference type="InterPro" id="IPR013256">
    <property type="entry name" value="Chromatin_SPT2"/>
</dbReference>
<dbReference type="Proteomes" id="UP000765509">
    <property type="component" value="Unassembled WGS sequence"/>
</dbReference>
<feature type="compositionally biased region" description="Basic and acidic residues" evidence="3">
    <location>
        <begin position="226"/>
        <end position="235"/>
    </location>
</feature>
<dbReference type="GO" id="GO:0005730">
    <property type="term" value="C:nucleolus"/>
    <property type="evidence" value="ECO:0007669"/>
    <property type="project" value="TreeGrafter"/>
</dbReference>
<dbReference type="GO" id="GO:0006334">
    <property type="term" value="P:nucleosome assembly"/>
    <property type="evidence" value="ECO:0007669"/>
    <property type="project" value="TreeGrafter"/>
</dbReference>
<feature type="compositionally biased region" description="Basic and acidic residues" evidence="3">
    <location>
        <begin position="26"/>
        <end position="79"/>
    </location>
</feature>
<dbReference type="GO" id="GO:0042393">
    <property type="term" value="F:histone binding"/>
    <property type="evidence" value="ECO:0007669"/>
    <property type="project" value="TreeGrafter"/>
</dbReference>
<feature type="compositionally biased region" description="Low complexity" evidence="3">
    <location>
        <begin position="96"/>
        <end position="111"/>
    </location>
</feature>
<organism evidence="4 5">
    <name type="scientific">Austropuccinia psidii MF-1</name>
    <dbReference type="NCBI Taxonomy" id="1389203"/>
    <lineage>
        <taxon>Eukaryota</taxon>
        <taxon>Fungi</taxon>
        <taxon>Dikarya</taxon>
        <taxon>Basidiomycota</taxon>
        <taxon>Pucciniomycotina</taxon>
        <taxon>Pucciniomycetes</taxon>
        <taxon>Pucciniales</taxon>
        <taxon>Sphaerophragmiaceae</taxon>
        <taxon>Austropuccinia</taxon>
    </lineage>
</organism>
<evidence type="ECO:0000256" key="2">
    <source>
        <dbReference type="ARBA" id="ARBA00023054"/>
    </source>
</evidence>
<comment type="similarity">
    <text evidence="1">Belongs to the SPT2 family.</text>
</comment>
<dbReference type="EMBL" id="AVOT02026037">
    <property type="protein sequence ID" value="MBW0517585.1"/>
    <property type="molecule type" value="Genomic_DNA"/>
</dbReference>
<dbReference type="GO" id="GO:0003677">
    <property type="term" value="F:DNA binding"/>
    <property type="evidence" value="ECO:0007669"/>
    <property type="project" value="TreeGrafter"/>
</dbReference>
<sequence length="453" mass="51318">MQTFEALMALASKQTEASQTAFAKENQLRQAREKAKKLEEERKEKERLRLEKERLAKQRLEDQKREERLFAERQKRQAERGLAAEAARKQEELNYPSSSRPAGQPSSSRSRPFAHSPGSAPPLVCKDPEQLRRLEREEKQARAKARLFGEPVSAHKKPLPSRSAPKAGLRKAGINKSKPLINPSRLSGPSKPIPGPSAMITARQRIEQQFAIGERKPLNQVKRDRRTIDEIERDMKRRKAATASGSVSGSQEQISKDVFYDPRSAPKKVIVPPKTNPAGSISSSRPHQRTLSHPNSSTQQKTIRPSTSQPYKSLTNAKGLSRAASADRLFPTPASIPKLSKTQAPHSNRNRPYNNDDDDDEDDEDEDEAFEEEMVAPSIRDEIWKIMGKDRQKYAAKTIYSDEGSDDMEADLDDVLEEEGRAARLARLEDQKEDEALRRHELEKRKRLSQIRS</sequence>
<comment type="caution">
    <text evidence="4">The sequence shown here is derived from an EMBL/GenBank/DDBJ whole genome shotgun (WGS) entry which is preliminary data.</text>
</comment>
<feature type="region of interest" description="Disordered" evidence="3">
    <location>
        <begin position="210"/>
        <end position="376"/>
    </location>
</feature>
<evidence type="ECO:0000313" key="4">
    <source>
        <dbReference type="EMBL" id="MBW0517585.1"/>
    </source>
</evidence>
<keyword evidence="5" id="KW-1185">Reference proteome</keyword>
<feature type="compositionally biased region" description="Basic and acidic residues" evidence="3">
    <location>
        <begin position="126"/>
        <end position="141"/>
    </location>
</feature>
<dbReference type="AlphaFoldDB" id="A0A9Q3HWW3"/>
<evidence type="ECO:0000313" key="5">
    <source>
        <dbReference type="Proteomes" id="UP000765509"/>
    </source>
</evidence>
<name>A0A9Q3HWW3_9BASI</name>
<feature type="compositionally biased region" description="Polar residues" evidence="3">
    <location>
        <begin position="340"/>
        <end position="353"/>
    </location>
</feature>
<dbReference type="OrthoDB" id="6259853at2759"/>
<accession>A0A9Q3HWW3</accession>
<reference evidence="4" key="1">
    <citation type="submission" date="2021-03" db="EMBL/GenBank/DDBJ databases">
        <title>Draft genome sequence of rust myrtle Austropuccinia psidii MF-1, a brazilian biotype.</title>
        <authorList>
            <person name="Quecine M.C."/>
            <person name="Pachon D.M.R."/>
            <person name="Bonatelli M.L."/>
            <person name="Correr F.H."/>
            <person name="Franceschini L.M."/>
            <person name="Leite T.F."/>
            <person name="Margarido G.R.A."/>
            <person name="Almeida C.A."/>
            <person name="Ferrarezi J.A."/>
            <person name="Labate C.A."/>
        </authorList>
    </citation>
    <scope>NUCLEOTIDE SEQUENCE</scope>
    <source>
        <strain evidence="4">MF-1</strain>
    </source>
</reference>